<dbReference type="PANTHER" id="PTHR30055">
    <property type="entry name" value="HTH-TYPE TRANSCRIPTIONAL REGULATOR RUTR"/>
    <property type="match status" value="1"/>
</dbReference>
<dbReference type="PROSITE" id="PS01081">
    <property type="entry name" value="HTH_TETR_1"/>
    <property type="match status" value="1"/>
</dbReference>
<dbReference type="InterPro" id="IPR023772">
    <property type="entry name" value="DNA-bd_HTH_TetR-type_CS"/>
</dbReference>
<dbReference type="GO" id="GO:0045892">
    <property type="term" value="P:negative regulation of DNA-templated transcription"/>
    <property type="evidence" value="ECO:0007669"/>
    <property type="project" value="UniProtKB-ARBA"/>
</dbReference>
<evidence type="ECO:0000259" key="5">
    <source>
        <dbReference type="PROSITE" id="PS50977"/>
    </source>
</evidence>
<dbReference type="PANTHER" id="PTHR30055:SF226">
    <property type="entry name" value="HTH-TYPE TRANSCRIPTIONAL REGULATOR PKSA"/>
    <property type="match status" value="1"/>
</dbReference>
<dbReference type="InterPro" id="IPR050109">
    <property type="entry name" value="HTH-type_TetR-like_transc_reg"/>
</dbReference>
<name>A0A927N510_9ACTN</name>
<dbReference type="Pfam" id="PF00440">
    <property type="entry name" value="TetR_N"/>
    <property type="match status" value="1"/>
</dbReference>
<proteinExistence type="predicted"/>
<evidence type="ECO:0000256" key="2">
    <source>
        <dbReference type="ARBA" id="ARBA00023125"/>
    </source>
</evidence>
<keyword evidence="1" id="KW-0805">Transcription regulation</keyword>
<dbReference type="EMBL" id="JADBEM010000001">
    <property type="protein sequence ID" value="MBE1612219.1"/>
    <property type="molecule type" value="Genomic_DNA"/>
</dbReference>
<dbReference type="Proteomes" id="UP000638648">
    <property type="component" value="Unassembled WGS sequence"/>
</dbReference>
<dbReference type="InterPro" id="IPR009057">
    <property type="entry name" value="Homeodomain-like_sf"/>
</dbReference>
<sequence length="230" mass="25315">MEEDKASRILDAAEALLVSYGYRKVTIDEVARRAGVGKGTVYLYWPSKRELFATVLTRESAELVREQLAALREDPAEVRLHRVMRRTFVQVMKRPLARAQSIGDYDVLGELLTMSKAGLRLAASKSENTSGYLVLLHKHGLLADDPATDPLLSYRLSAAVTGAFLLESVLGAADFDLDDKAEALATTVRRAFEPSTEPTPATLRDAATELADLHERWLAVLDNSFPQGNS</sequence>
<dbReference type="SUPFAM" id="SSF46689">
    <property type="entry name" value="Homeodomain-like"/>
    <property type="match status" value="1"/>
</dbReference>
<dbReference type="GO" id="GO:0003700">
    <property type="term" value="F:DNA-binding transcription factor activity"/>
    <property type="evidence" value="ECO:0007669"/>
    <property type="project" value="TreeGrafter"/>
</dbReference>
<protein>
    <submittedName>
        <fullName evidence="6">AcrR family transcriptional regulator</fullName>
    </submittedName>
</protein>
<evidence type="ECO:0000256" key="4">
    <source>
        <dbReference type="PROSITE-ProRule" id="PRU00335"/>
    </source>
</evidence>
<evidence type="ECO:0000256" key="3">
    <source>
        <dbReference type="ARBA" id="ARBA00023163"/>
    </source>
</evidence>
<feature type="domain" description="HTH tetR-type" evidence="5">
    <location>
        <begin position="3"/>
        <end position="63"/>
    </location>
</feature>
<dbReference type="PRINTS" id="PR00455">
    <property type="entry name" value="HTHTETR"/>
</dbReference>
<reference evidence="6" key="1">
    <citation type="submission" date="2020-10" db="EMBL/GenBank/DDBJ databases">
        <title>Sequencing the genomes of 1000 actinobacteria strains.</title>
        <authorList>
            <person name="Klenk H.-P."/>
        </authorList>
    </citation>
    <scope>NUCLEOTIDE SEQUENCE</scope>
    <source>
        <strain evidence="6">DSM 45354</strain>
    </source>
</reference>
<feature type="DNA-binding region" description="H-T-H motif" evidence="4">
    <location>
        <begin position="26"/>
        <end position="45"/>
    </location>
</feature>
<dbReference type="PROSITE" id="PS50977">
    <property type="entry name" value="HTH_TETR_2"/>
    <property type="match status" value="1"/>
</dbReference>
<dbReference type="GO" id="GO:0000976">
    <property type="term" value="F:transcription cis-regulatory region binding"/>
    <property type="evidence" value="ECO:0007669"/>
    <property type="project" value="TreeGrafter"/>
</dbReference>
<dbReference type="AlphaFoldDB" id="A0A927N510"/>
<evidence type="ECO:0000256" key="1">
    <source>
        <dbReference type="ARBA" id="ARBA00023015"/>
    </source>
</evidence>
<keyword evidence="2 4" id="KW-0238">DNA-binding</keyword>
<keyword evidence="3" id="KW-0804">Transcription</keyword>
<comment type="caution">
    <text evidence="6">The sequence shown here is derived from an EMBL/GenBank/DDBJ whole genome shotgun (WGS) entry which is preliminary data.</text>
</comment>
<evidence type="ECO:0000313" key="6">
    <source>
        <dbReference type="EMBL" id="MBE1612219.1"/>
    </source>
</evidence>
<evidence type="ECO:0000313" key="7">
    <source>
        <dbReference type="Proteomes" id="UP000638648"/>
    </source>
</evidence>
<accession>A0A927N510</accession>
<organism evidence="6 7">
    <name type="scientific">Actinopolymorpha pittospori</name>
    <dbReference type="NCBI Taxonomy" id="648752"/>
    <lineage>
        <taxon>Bacteria</taxon>
        <taxon>Bacillati</taxon>
        <taxon>Actinomycetota</taxon>
        <taxon>Actinomycetes</taxon>
        <taxon>Propionibacteriales</taxon>
        <taxon>Actinopolymorphaceae</taxon>
        <taxon>Actinopolymorpha</taxon>
    </lineage>
</organism>
<dbReference type="InterPro" id="IPR001647">
    <property type="entry name" value="HTH_TetR"/>
</dbReference>
<gene>
    <name evidence="6" type="ORF">HEB94_009067</name>
</gene>
<dbReference type="FunFam" id="1.10.10.60:FF:000141">
    <property type="entry name" value="TetR family transcriptional regulator"/>
    <property type="match status" value="1"/>
</dbReference>
<dbReference type="RefSeq" id="WP_192755309.1">
    <property type="nucleotide sequence ID" value="NZ_BAABJL010000005.1"/>
</dbReference>
<dbReference type="Gene3D" id="1.10.357.10">
    <property type="entry name" value="Tetracycline Repressor, domain 2"/>
    <property type="match status" value="1"/>
</dbReference>
<keyword evidence="7" id="KW-1185">Reference proteome</keyword>